<evidence type="ECO:0000313" key="1">
    <source>
        <dbReference type="EMBL" id="GAA0357884.1"/>
    </source>
</evidence>
<organism evidence="1 2">
    <name type="scientific">Bowmanella denitrificans</name>
    <dbReference type="NCBI Taxonomy" id="366582"/>
    <lineage>
        <taxon>Bacteria</taxon>
        <taxon>Pseudomonadati</taxon>
        <taxon>Pseudomonadota</taxon>
        <taxon>Gammaproteobacteria</taxon>
        <taxon>Alteromonadales</taxon>
        <taxon>Alteromonadaceae</taxon>
        <taxon>Bowmanella</taxon>
    </lineage>
</organism>
<evidence type="ECO:0008006" key="3">
    <source>
        <dbReference type="Google" id="ProtNLM"/>
    </source>
</evidence>
<accession>A0ABN0X8K2</accession>
<dbReference type="Proteomes" id="UP001501757">
    <property type="component" value="Unassembled WGS sequence"/>
</dbReference>
<evidence type="ECO:0000313" key="2">
    <source>
        <dbReference type="Proteomes" id="UP001501757"/>
    </source>
</evidence>
<name>A0ABN0X8K2_9ALTE</name>
<gene>
    <name evidence="1" type="ORF">GCM10009092_22610</name>
</gene>
<protein>
    <recommendedName>
        <fullName evidence="3">Serine dehydrogenase proteinase</fullName>
    </recommendedName>
</protein>
<dbReference type="RefSeq" id="WP_343844977.1">
    <property type="nucleotide sequence ID" value="NZ_BAAAEI010000012.1"/>
</dbReference>
<sequence>MSQLETTSFFSLVRAVEEQRNSKVLVLAASHLEMELLPQLYDQLQSMGPCERLDVLVHARGGEVNATRRIALLLRQHCDKLGFIVPYVCQSAATLLCLVGDEILAGPLAMFSPIDPHLHGGTETEQDVAMSSEDVRLFGAMCQEWFGVEAEQARQESLQLLCQSIFPPSLTAFYRTTLEIKQIAMELLAYQLPHLEDATRAQLIEELVSGYHSHGYALSGQEMQRMGLNCVTHQDVQALAWQVSRQLQATVGGAQRNSADEPWCDALLASNKSVLVRQRNHAMLAGCWHSLVDCHD</sequence>
<dbReference type="Gene3D" id="3.90.226.10">
    <property type="entry name" value="2-enoyl-CoA Hydratase, Chain A, domain 1"/>
    <property type="match status" value="1"/>
</dbReference>
<dbReference type="EMBL" id="BAAAEI010000012">
    <property type="protein sequence ID" value="GAA0357884.1"/>
    <property type="molecule type" value="Genomic_DNA"/>
</dbReference>
<dbReference type="SUPFAM" id="SSF52096">
    <property type="entry name" value="ClpP/crotonase"/>
    <property type="match status" value="1"/>
</dbReference>
<dbReference type="Pfam" id="PF01972">
    <property type="entry name" value="SDH_protease"/>
    <property type="match status" value="1"/>
</dbReference>
<dbReference type="InterPro" id="IPR002825">
    <property type="entry name" value="Pept_S49_ser-pept_pro"/>
</dbReference>
<dbReference type="InterPro" id="IPR029045">
    <property type="entry name" value="ClpP/crotonase-like_dom_sf"/>
</dbReference>
<dbReference type="PANTHER" id="PTHR35984">
    <property type="entry name" value="PERIPLASMIC SERINE PROTEASE"/>
    <property type="match status" value="1"/>
</dbReference>
<proteinExistence type="predicted"/>
<comment type="caution">
    <text evidence="1">The sequence shown here is derived from an EMBL/GenBank/DDBJ whole genome shotgun (WGS) entry which is preliminary data.</text>
</comment>
<reference evidence="1 2" key="1">
    <citation type="journal article" date="2019" name="Int. J. Syst. Evol. Microbiol.">
        <title>The Global Catalogue of Microorganisms (GCM) 10K type strain sequencing project: providing services to taxonomists for standard genome sequencing and annotation.</title>
        <authorList>
            <consortium name="The Broad Institute Genomics Platform"/>
            <consortium name="The Broad Institute Genome Sequencing Center for Infectious Disease"/>
            <person name="Wu L."/>
            <person name="Ma J."/>
        </authorList>
    </citation>
    <scope>NUCLEOTIDE SEQUENCE [LARGE SCALE GENOMIC DNA]</scope>
    <source>
        <strain evidence="1 2">JCM 13378</strain>
    </source>
</reference>
<keyword evidence="2" id="KW-1185">Reference proteome</keyword>
<dbReference type="PANTHER" id="PTHR35984:SF1">
    <property type="entry name" value="PERIPLASMIC SERINE PROTEASE"/>
    <property type="match status" value="1"/>
</dbReference>